<keyword evidence="1 7" id="KW-0575">Peroxidase</keyword>
<dbReference type="Gene3D" id="1.10.420.10">
    <property type="entry name" value="Peroxidase, domain 2"/>
    <property type="match status" value="1"/>
</dbReference>
<dbReference type="InterPro" id="IPR044831">
    <property type="entry name" value="Ccp1-like"/>
</dbReference>
<feature type="domain" description="Plant heme peroxidase family profile" evidence="8">
    <location>
        <begin position="48"/>
        <end position="266"/>
    </location>
</feature>
<keyword evidence="4 7" id="KW-0560">Oxidoreductase</keyword>
<dbReference type="AlphaFoldDB" id="A0A6A4HL37"/>
<evidence type="ECO:0000256" key="7">
    <source>
        <dbReference type="RuleBase" id="RU363051"/>
    </source>
</evidence>
<organism evidence="9 10">
    <name type="scientific">Gymnopus androsaceus JB14</name>
    <dbReference type="NCBI Taxonomy" id="1447944"/>
    <lineage>
        <taxon>Eukaryota</taxon>
        <taxon>Fungi</taxon>
        <taxon>Dikarya</taxon>
        <taxon>Basidiomycota</taxon>
        <taxon>Agaricomycotina</taxon>
        <taxon>Agaricomycetes</taxon>
        <taxon>Agaricomycetidae</taxon>
        <taxon>Agaricales</taxon>
        <taxon>Marasmiineae</taxon>
        <taxon>Omphalotaceae</taxon>
        <taxon>Gymnopus</taxon>
    </lineage>
</organism>
<dbReference type="OrthoDB" id="5985073at2759"/>
<protein>
    <recommendedName>
        <fullName evidence="7">Peroxidase</fullName>
        <ecNumber evidence="7">1.11.1.-</ecNumber>
    </recommendedName>
</protein>
<dbReference type="EC" id="1.11.1.-" evidence="7"/>
<dbReference type="Pfam" id="PF00141">
    <property type="entry name" value="peroxidase"/>
    <property type="match status" value="1"/>
</dbReference>
<evidence type="ECO:0000313" key="9">
    <source>
        <dbReference type="EMBL" id="KAE9399622.1"/>
    </source>
</evidence>
<evidence type="ECO:0000256" key="2">
    <source>
        <dbReference type="ARBA" id="ARBA00022617"/>
    </source>
</evidence>
<dbReference type="EMBL" id="ML769467">
    <property type="protein sequence ID" value="KAE9399622.1"/>
    <property type="molecule type" value="Genomic_DNA"/>
</dbReference>
<keyword evidence="5" id="KW-0408">Iron</keyword>
<evidence type="ECO:0000256" key="5">
    <source>
        <dbReference type="ARBA" id="ARBA00023004"/>
    </source>
</evidence>
<name>A0A6A4HL37_9AGAR</name>
<feature type="signal peptide" evidence="7">
    <location>
        <begin position="1"/>
        <end position="17"/>
    </location>
</feature>
<evidence type="ECO:0000256" key="3">
    <source>
        <dbReference type="ARBA" id="ARBA00022723"/>
    </source>
</evidence>
<keyword evidence="7" id="KW-0732">Signal</keyword>
<proteinExistence type="inferred from homology"/>
<evidence type="ECO:0000259" key="8">
    <source>
        <dbReference type="PROSITE" id="PS50873"/>
    </source>
</evidence>
<gene>
    <name evidence="9" type="ORF">BT96DRAFT_881995</name>
</gene>
<comment type="similarity">
    <text evidence="6">Belongs to the peroxidase family.</text>
</comment>
<dbReference type="Proteomes" id="UP000799118">
    <property type="component" value="Unassembled WGS sequence"/>
</dbReference>
<evidence type="ECO:0000313" key="10">
    <source>
        <dbReference type="Proteomes" id="UP000799118"/>
    </source>
</evidence>
<keyword evidence="3" id="KW-0479">Metal-binding</keyword>
<reference evidence="9" key="1">
    <citation type="journal article" date="2019" name="Environ. Microbiol.">
        <title>Fungal ecological strategies reflected in gene transcription - a case study of two litter decomposers.</title>
        <authorList>
            <person name="Barbi F."/>
            <person name="Kohler A."/>
            <person name="Barry K."/>
            <person name="Baskaran P."/>
            <person name="Daum C."/>
            <person name="Fauchery L."/>
            <person name="Ihrmark K."/>
            <person name="Kuo A."/>
            <person name="LaButti K."/>
            <person name="Lipzen A."/>
            <person name="Morin E."/>
            <person name="Grigoriev I.V."/>
            <person name="Henrissat B."/>
            <person name="Lindahl B."/>
            <person name="Martin F."/>
        </authorList>
    </citation>
    <scope>NUCLEOTIDE SEQUENCE</scope>
    <source>
        <strain evidence="9">JB14</strain>
    </source>
</reference>
<keyword evidence="10" id="KW-1185">Reference proteome</keyword>
<feature type="chain" id="PRO_5025718664" description="Peroxidase" evidence="7">
    <location>
        <begin position="18"/>
        <end position="526"/>
    </location>
</feature>
<evidence type="ECO:0000256" key="1">
    <source>
        <dbReference type="ARBA" id="ARBA00022559"/>
    </source>
</evidence>
<dbReference type="PRINTS" id="PR00458">
    <property type="entry name" value="PEROXIDASE"/>
</dbReference>
<dbReference type="GO" id="GO:0046872">
    <property type="term" value="F:metal ion binding"/>
    <property type="evidence" value="ECO:0007669"/>
    <property type="project" value="UniProtKB-UniRule"/>
</dbReference>
<dbReference type="InterPro" id="IPR002016">
    <property type="entry name" value="Haem_peroxidase"/>
</dbReference>
<keyword evidence="2" id="KW-0349">Heme</keyword>
<dbReference type="PROSITE" id="PS50873">
    <property type="entry name" value="PEROXIDASE_4"/>
    <property type="match status" value="1"/>
</dbReference>
<dbReference type="SUPFAM" id="SSF48113">
    <property type="entry name" value="Heme-dependent peroxidases"/>
    <property type="match status" value="1"/>
</dbReference>
<sequence>MPIRLVLLCNFVGYAYSSTFQWPNPLLNYADHQLYEGPLNLFRGCPARDNTTVPAQWLRLAYHDAATHNVDDGTGGADASIMYELDRPQNIGEGMIASLSDFNSLSSLTPMVTPYSGMADVIALGAIFAVVSCGGPVIPFSAGRVDATEAGPPLVPEPQQPLASHIESFRRQGFSETEMIALVACGHTLGGVRQADFPLIVTNTSIDVDTFDTTPAFDTTIVSQYLQNTTQDILVVGPNVTTRSDFRIFSSDGNATMQSLLSPDTFTETCGNLIQRMINNVPNGVNLTDPISEPFDYLVGDPLFAYQNGTFIMTTSLRVLSPSTTSTITMLWTDRQGSFCPSTGCSILPSSTEQVDFSIIGQILGATAERYFFNATINATSSISKFWFEINDNDGSDPVVVDNGGSGFVIEQDSLFVDSIRTQLIQVPEVGVDTKVVVAVRGNVASTNVSVIAFEPQSSAAVPPFLPSTTSINLQLDESNPPEGGFTFFTTTVSGSVMYLSEITSIADGVTYTQENFYLFDIFPTF</sequence>
<dbReference type="InterPro" id="IPR010255">
    <property type="entry name" value="Haem_peroxidase_sf"/>
</dbReference>
<dbReference type="GO" id="GO:0000302">
    <property type="term" value="P:response to reactive oxygen species"/>
    <property type="evidence" value="ECO:0007669"/>
    <property type="project" value="TreeGrafter"/>
</dbReference>
<dbReference type="PANTHER" id="PTHR31356">
    <property type="entry name" value="THYLAKOID LUMENAL 29 KDA PROTEIN, CHLOROPLASTIC-RELATED"/>
    <property type="match status" value="1"/>
</dbReference>
<dbReference type="GO" id="GO:0004601">
    <property type="term" value="F:peroxidase activity"/>
    <property type="evidence" value="ECO:0007669"/>
    <property type="project" value="UniProtKB-KW"/>
</dbReference>
<dbReference type="GO" id="GO:0020037">
    <property type="term" value="F:heme binding"/>
    <property type="evidence" value="ECO:0007669"/>
    <property type="project" value="UniProtKB-UniRule"/>
</dbReference>
<accession>A0A6A4HL37</accession>
<dbReference type="PANTHER" id="PTHR31356:SF53">
    <property type="entry name" value="HEME PEROXIDASE"/>
    <property type="match status" value="1"/>
</dbReference>
<dbReference type="GO" id="GO:0042744">
    <property type="term" value="P:hydrogen peroxide catabolic process"/>
    <property type="evidence" value="ECO:0007669"/>
    <property type="project" value="TreeGrafter"/>
</dbReference>
<evidence type="ECO:0000256" key="4">
    <source>
        <dbReference type="ARBA" id="ARBA00023002"/>
    </source>
</evidence>
<dbReference type="Gene3D" id="1.10.520.10">
    <property type="match status" value="1"/>
</dbReference>
<dbReference type="GO" id="GO:0034599">
    <property type="term" value="P:cellular response to oxidative stress"/>
    <property type="evidence" value="ECO:0007669"/>
    <property type="project" value="InterPro"/>
</dbReference>
<evidence type="ECO:0000256" key="6">
    <source>
        <dbReference type="RuleBase" id="RU004241"/>
    </source>
</evidence>